<feature type="signal peptide" evidence="3">
    <location>
        <begin position="1"/>
        <end position="17"/>
    </location>
</feature>
<dbReference type="PROSITE" id="PS51257">
    <property type="entry name" value="PROKAR_LIPOPROTEIN"/>
    <property type="match status" value="1"/>
</dbReference>
<dbReference type="RefSeq" id="WP_353295395.1">
    <property type="nucleotide sequence ID" value="NZ_BAABWH010000006.1"/>
</dbReference>
<feature type="region of interest" description="Disordered" evidence="2">
    <location>
        <begin position="21"/>
        <end position="74"/>
    </location>
</feature>
<accession>A0ABQ0A1B6</accession>
<dbReference type="Pfam" id="PF01464">
    <property type="entry name" value="SLT"/>
    <property type="match status" value="1"/>
</dbReference>
<protein>
    <submittedName>
        <fullName evidence="5">LysM peptidoglycan-binding domain-containing protein</fullName>
    </submittedName>
</protein>
<evidence type="ECO:0000256" key="2">
    <source>
        <dbReference type="SAM" id="MobiDB-lite"/>
    </source>
</evidence>
<keyword evidence="3" id="KW-0732">Signal</keyword>
<feature type="domain" description="LysM" evidence="4">
    <location>
        <begin position="485"/>
        <end position="530"/>
    </location>
</feature>
<evidence type="ECO:0000256" key="1">
    <source>
        <dbReference type="ARBA" id="ARBA00007734"/>
    </source>
</evidence>
<proteinExistence type="inferred from homology"/>
<dbReference type="PANTHER" id="PTHR33734">
    <property type="entry name" value="LYSM DOMAIN-CONTAINING GPI-ANCHORED PROTEIN 2"/>
    <property type="match status" value="1"/>
</dbReference>
<feature type="chain" id="PRO_5046496818" evidence="3">
    <location>
        <begin position="18"/>
        <end position="536"/>
    </location>
</feature>
<feature type="domain" description="LysM" evidence="4">
    <location>
        <begin position="349"/>
        <end position="392"/>
    </location>
</feature>
<evidence type="ECO:0000259" key="4">
    <source>
        <dbReference type="PROSITE" id="PS51782"/>
    </source>
</evidence>
<comment type="similarity">
    <text evidence="1">Belongs to the transglycosylase Slt family.</text>
</comment>
<evidence type="ECO:0000313" key="5">
    <source>
        <dbReference type="EMBL" id="GAA6146198.1"/>
    </source>
</evidence>
<dbReference type="InterPro" id="IPR008258">
    <property type="entry name" value="Transglycosylase_SLT_dom_1"/>
</dbReference>
<dbReference type="PROSITE" id="PS51782">
    <property type="entry name" value="LYSM"/>
    <property type="match status" value="3"/>
</dbReference>
<dbReference type="InterPro" id="IPR000189">
    <property type="entry name" value="Transglyc_AS"/>
</dbReference>
<feature type="domain" description="LysM" evidence="4">
    <location>
        <begin position="426"/>
        <end position="470"/>
    </location>
</feature>
<evidence type="ECO:0000256" key="3">
    <source>
        <dbReference type="SAM" id="SignalP"/>
    </source>
</evidence>
<reference evidence="5 6" key="1">
    <citation type="submission" date="2024-04" db="EMBL/GenBank/DDBJ databases">
        <title>Draft genome sequence of Thalassolituus maritimus NBRC 116585.</title>
        <authorList>
            <person name="Miyakawa T."/>
            <person name="Kusuya Y."/>
            <person name="Miura T."/>
        </authorList>
    </citation>
    <scope>NUCLEOTIDE SEQUENCE [LARGE SCALE GENOMIC DNA]</scope>
    <source>
        <strain evidence="5 6">5NW40-0001</strain>
    </source>
</reference>
<dbReference type="SUPFAM" id="SSF54106">
    <property type="entry name" value="LysM domain"/>
    <property type="match status" value="3"/>
</dbReference>
<feature type="compositionally biased region" description="Polar residues" evidence="2">
    <location>
        <begin position="34"/>
        <end position="44"/>
    </location>
</feature>
<dbReference type="InterPro" id="IPR036779">
    <property type="entry name" value="LysM_dom_sf"/>
</dbReference>
<sequence length="536" mass="60442">MKLLPVCLLIPVLSACSVLQPNTSSPLEDPQALSAENQENQLTADESEAPSLAPGTKDQEPATEATDEPPLVPATSWDRIVDQFELAHDPSNARMKRHMDWYVRHPRHLEQVSDRARRYLHYIVSEVQRRDIPGELALLPIVESAFDPFAYSHGRAAGVWQFIPSTGKAYGLHQDWWHDGRRDIRSATNAALDYLEYLAGRFDGDWMLALASYNSGAGTVRKAIRKNSKKGLPTDFWSLDLPKETRAYVPKLIAISYLLEHRDEFDIAWKPVEDAPYFAAVPTGGQIDLSQVAELAETDLDEIYRLNPQFNRWATHPDGPHEVLIPATQEVIYQQNLAELADDARLKWNRYVVRSGDSLISIARKHNITADVVRSANQLSSNTIYAGQQLLIPSALKSGSSYNLSLSERLNRKQSAGRSSNRSQRVDYRVKDGDSFWKIARKYDTSVSKLTGWNGMAPGDPLRVGQKLTIWTTKSNGQREEVRKVFYQVRSGDNLSTIASRFNVKVSEIERWNASKLGGRYLKPGQNLTLYVDVIR</sequence>
<dbReference type="PANTHER" id="PTHR33734:SF22">
    <property type="entry name" value="MEMBRANE-BOUND LYTIC MUREIN TRANSGLYCOSYLASE D"/>
    <property type="match status" value="1"/>
</dbReference>
<dbReference type="CDD" id="cd00118">
    <property type="entry name" value="LysM"/>
    <property type="match status" value="3"/>
</dbReference>
<comment type="caution">
    <text evidence="5">The sequence shown here is derived from an EMBL/GenBank/DDBJ whole genome shotgun (WGS) entry which is preliminary data.</text>
</comment>
<dbReference type="EMBL" id="BAABWH010000006">
    <property type="protein sequence ID" value="GAA6146198.1"/>
    <property type="molecule type" value="Genomic_DNA"/>
</dbReference>
<evidence type="ECO:0000313" key="6">
    <source>
        <dbReference type="Proteomes" id="UP001481413"/>
    </source>
</evidence>
<dbReference type="CDD" id="cd16894">
    <property type="entry name" value="MltD-like"/>
    <property type="match status" value="1"/>
</dbReference>
<dbReference type="Gene3D" id="3.10.350.10">
    <property type="entry name" value="LysM domain"/>
    <property type="match status" value="3"/>
</dbReference>
<dbReference type="Proteomes" id="UP001481413">
    <property type="component" value="Unassembled WGS sequence"/>
</dbReference>
<dbReference type="InterPro" id="IPR018392">
    <property type="entry name" value="LysM"/>
</dbReference>
<dbReference type="Gene3D" id="1.10.530.10">
    <property type="match status" value="1"/>
</dbReference>
<dbReference type="Pfam" id="PF01476">
    <property type="entry name" value="LysM"/>
    <property type="match status" value="3"/>
</dbReference>
<organism evidence="5 6">
    <name type="scientific">Thalassolituus maritimus</name>
    <dbReference type="NCBI Taxonomy" id="484498"/>
    <lineage>
        <taxon>Bacteria</taxon>
        <taxon>Pseudomonadati</taxon>
        <taxon>Pseudomonadota</taxon>
        <taxon>Gammaproteobacteria</taxon>
        <taxon>Oceanospirillales</taxon>
        <taxon>Oceanospirillaceae</taxon>
        <taxon>Thalassolituus</taxon>
    </lineage>
</organism>
<name>A0ABQ0A1B6_9GAMM</name>
<dbReference type="PROSITE" id="PS00922">
    <property type="entry name" value="TRANSGLYCOSYLASE"/>
    <property type="match status" value="1"/>
</dbReference>
<gene>
    <name evidence="5" type="ORF">NBRC116585_23160</name>
</gene>
<keyword evidence="6" id="KW-1185">Reference proteome</keyword>
<dbReference type="SMART" id="SM00257">
    <property type="entry name" value="LysM"/>
    <property type="match status" value="3"/>
</dbReference>
<dbReference type="InterPro" id="IPR023346">
    <property type="entry name" value="Lysozyme-like_dom_sf"/>
</dbReference>
<dbReference type="SUPFAM" id="SSF53955">
    <property type="entry name" value="Lysozyme-like"/>
    <property type="match status" value="1"/>
</dbReference>